<dbReference type="EMBL" id="CAGKOT010000039">
    <property type="protein sequence ID" value="CAB5378412.1"/>
    <property type="molecule type" value="Genomic_DNA"/>
</dbReference>
<sequence length="165" mass="18840">MSRTLSDEDGPFTVDFKEIDKAYIPCNNRTPFHDESTCTQKISTSTSSTQVKGDTLEYEVKKKFEEINVTVHGVLNTTVTISRSQLMLENIKELIELTRSGNDSINDFIKELAELTKSSNDSIKVLIDKLTGAMINFWNYIKKIKINWRNENSIVLSMCRNLIIP</sequence>
<dbReference type="AlphaFoldDB" id="A0A915ZJ65"/>
<proteinExistence type="predicted"/>
<organism evidence="1 2">
    <name type="scientific">Rhizophagus irregularis</name>
    <dbReference type="NCBI Taxonomy" id="588596"/>
    <lineage>
        <taxon>Eukaryota</taxon>
        <taxon>Fungi</taxon>
        <taxon>Fungi incertae sedis</taxon>
        <taxon>Mucoromycota</taxon>
        <taxon>Glomeromycotina</taxon>
        <taxon>Glomeromycetes</taxon>
        <taxon>Glomerales</taxon>
        <taxon>Glomeraceae</taxon>
        <taxon>Rhizophagus</taxon>
    </lineage>
</organism>
<comment type="caution">
    <text evidence="1">The sequence shown here is derived from an EMBL/GenBank/DDBJ whole genome shotgun (WGS) entry which is preliminary data.</text>
</comment>
<dbReference type="OrthoDB" id="2356385at2759"/>
<gene>
    <name evidence="1" type="ORF">CHRIB12_LOCUS16175</name>
</gene>
<evidence type="ECO:0000313" key="1">
    <source>
        <dbReference type="EMBL" id="CAB5378412.1"/>
    </source>
</evidence>
<dbReference type="Proteomes" id="UP000684084">
    <property type="component" value="Unassembled WGS sequence"/>
</dbReference>
<dbReference type="SMR" id="A0A915ZJ65"/>
<evidence type="ECO:0000313" key="2">
    <source>
        <dbReference type="Proteomes" id="UP000684084"/>
    </source>
</evidence>
<accession>A0A915ZJ65</accession>
<reference evidence="1" key="1">
    <citation type="submission" date="2020-05" db="EMBL/GenBank/DDBJ databases">
        <authorList>
            <person name="Rincon C."/>
            <person name="Sanders R I."/>
            <person name="Robbins C."/>
            <person name="Chaturvedi A."/>
        </authorList>
    </citation>
    <scope>NUCLEOTIDE SEQUENCE</scope>
    <source>
        <strain evidence="1">CHB12</strain>
    </source>
</reference>
<protein>
    <submittedName>
        <fullName evidence="1">Uncharacterized protein</fullName>
    </submittedName>
</protein>
<name>A0A915ZJ65_9GLOM</name>
<dbReference type="VEuPathDB" id="FungiDB:RhiirFUN_017811"/>